<dbReference type="GO" id="GO:0051082">
    <property type="term" value="F:unfolded protein binding"/>
    <property type="evidence" value="ECO:0007669"/>
    <property type="project" value="TreeGrafter"/>
</dbReference>
<dbReference type="InterPro" id="IPR036869">
    <property type="entry name" value="J_dom_sf"/>
</dbReference>
<dbReference type="GO" id="GO:0044183">
    <property type="term" value="F:protein folding chaperone"/>
    <property type="evidence" value="ECO:0007669"/>
    <property type="project" value="TreeGrafter"/>
</dbReference>
<dbReference type="PANTHER" id="PTHR43948:SF14">
    <property type="entry name" value="PROTEIN DNAJ, PUTATIVE-RELATED"/>
    <property type="match status" value="1"/>
</dbReference>
<proteinExistence type="predicted"/>
<feature type="compositionally biased region" description="Low complexity" evidence="1">
    <location>
        <begin position="190"/>
        <end position="199"/>
    </location>
</feature>
<evidence type="ECO:0000313" key="4">
    <source>
        <dbReference type="Proteomes" id="UP000291116"/>
    </source>
</evidence>
<dbReference type="GO" id="GO:0005634">
    <property type="term" value="C:nucleus"/>
    <property type="evidence" value="ECO:0007669"/>
    <property type="project" value="TreeGrafter"/>
</dbReference>
<dbReference type="Proteomes" id="UP000291116">
    <property type="component" value="Unassembled WGS sequence"/>
</dbReference>
<dbReference type="InterPro" id="IPR001623">
    <property type="entry name" value="DnaJ_domain"/>
</dbReference>
<keyword evidence="4" id="KW-1185">Reference proteome</keyword>
<dbReference type="AlphaFoldDB" id="A0A448ZFW9"/>
<evidence type="ECO:0000259" key="2">
    <source>
        <dbReference type="PROSITE" id="PS50076"/>
    </source>
</evidence>
<accession>A0A448ZFW9</accession>
<dbReference type="PANTHER" id="PTHR43948">
    <property type="entry name" value="DNAJ HOMOLOG SUBFAMILY B"/>
    <property type="match status" value="1"/>
</dbReference>
<evidence type="ECO:0000256" key="1">
    <source>
        <dbReference type="SAM" id="MobiDB-lite"/>
    </source>
</evidence>
<dbReference type="SUPFAM" id="SSF46565">
    <property type="entry name" value="Chaperone J-domain"/>
    <property type="match status" value="1"/>
</dbReference>
<feature type="domain" description="J" evidence="2">
    <location>
        <begin position="61"/>
        <end position="130"/>
    </location>
</feature>
<evidence type="ECO:0000313" key="3">
    <source>
        <dbReference type="EMBL" id="VEU40938.1"/>
    </source>
</evidence>
<dbReference type="GO" id="GO:0051087">
    <property type="term" value="F:protein-folding chaperone binding"/>
    <property type="evidence" value="ECO:0007669"/>
    <property type="project" value="TreeGrafter"/>
</dbReference>
<dbReference type="Pfam" id="PF00226">
    <property type="entry name" value="DnaJ"/>
    <property type="match status" value="1"/>
</dbReference>
<dbReference type="Gene3D" id="1.10.287.110">
    <property type="entry name" value="DnaJ domain"/>
    <property type="match status" value="1"/>
</dbReference>
<dbReference type="EMBL" id="CAACVS010000318">
    <property type="protein sequence ID" value="VEU40938.1"/>
    <property type="molecule type" value="Genomic_DNA"/>
</dbReference>
<gene>
    <name evidence="3" type="ORF">PSNMU_V1.4_AUG-EV-PASAV3_0078360</name>
</gene>
<dbReference type="PROSITE" id="PS50076">
    <property type="entry name" value="DNAJ_2"/>
    <property type="match status" value="1"/>
</dbReference>
<organism evidence="3 4">
    <name type="scientific">Pseudo-nitzschia multistriata</name>
    <dbReference type="NCBI Taxonomy" id="183589"/>
    <lineage>
        <taxon>Eukaryota</taxon>
        <taxon>Sar</taxon>
        <taxon>Stramenopiles</taxon>
        <taxon>Ochrophyta</taxon>
        <taxon>Bacillariophyta</taxon>
        <taxon>Bacillariophyceae</taxon>
        <taxon>Bacillariophycidae</taxon>
        <taxon>Bacillariales</taxon>
        <taxon>Bacillariaceae</taxon>
        <taxon>Pseudo-nitzschia</taxon>
    </lineage>
</organism>
<dbReference type="OrthoDB" id="66964at2759"/>
<dbReference type="CDD" id="cd06257">
    <property type="entry name" value="DnaJ"/>
    <property type="match status" value="1"/>
</dbReference>
<protein>
    <recommendedName>
        <fullName evidence="2">J domain-containing protein</fullName>
    </recommendedName>
</protein>
<name>A0A448ZFW9_9STRA</name>
<feature type="region of interest" description="Disordered" evidence="1">
    <location>
        <begin position="184"/>
        <end position="214"/>
    </location>
</feature>
<sequence length="557" mass="60830">MQYFDCCPVAISDDVVEDMAITTQQDLPENGRNAAIQSNARTQPLSRKATWNAVDCNSPVNPYHVLELRRDATHAEIIGSYRKLALIYHPGRKIASSIERRKRLQFFEILAACYETLMHNEFRRRCDSLLKEIDKKECSKSKANHKKPGNLVSYNKKVAFFTPGVGKQQSLQASNELVARARDPIPGLMSSSSDSSSASGKEVQNAAGNSCDSNDTIPRNNCTSLGVGMLICAGDSAALHNPKSSNSVKFAISRNGTKGFRSLVDSSSLSASQASAEEAEIHFSEATVNRLFGGPLASLHRARNFQAFSDPYVVFDKVFGNQKPIFPRVTLADIDDSAASNGESIYDVTTQDWHGMSGNTMLIRSSITSLMSSNIEINDTKKTKNCGDNSNDKVDDSPTIDTKIFVATRVVNGRKITKTETVHVDPLTGIASVNVTVDGEFLEPITKSKTSHTSPEGSVADWLLCFGMAQSKIIPPPCTTATESASLLVKPSASASSCCPNSKCDDPCPSKHEFSSSCNDFKSLYVQVLQDFYDCNKKFYEECNRYMQCGVENGTVD</sequence>
<dbReference type="SMART" id="SM00271">
    <property type="entry name" value="DnaJ"/>
    <property type="match status" value="1"/>
</dbReference>
<reference evidence="3 4" key="1">
    <citation type="submission" date="2019-01" db="EMBL/GenBank/DDBJ databases">
        <authorList>
            <person name="Ferrante I. M."/>
        </authorList>
    </citation>
    <scope>NUCLEOTIDE SEQUENCE [LARGE SCALE GENOMIC DNA]</scope>
    <source>
        <strain evidence="3 4">B856</strain>
    </source>
</reference>
<dbReference type="GO" id="GO:0005737">
    <property type="term" value="C:cytoplasm"/>
    <property type="evidence" value="ECO:0007669"/>
    <property type="project" value="TreeGrafter"/>
</dbReference>